<dbReference type="SUPFAM" id="SSF53098">
    <property type="entry name" value="Ribonuclease H-like"/>
    <property type="match status" value="1"/>
</dbReference>
<dbReference type="InterPro" id="IPR048020">
    <property type="entry name" value="Transpos_IS3"/>
</dbReference>
<dbReference type="Pfam" id="PF13276">
    <property type="entry name" value="HTH_21"/>
    <property type="match status" value="1"/>
</dbReference>
<evidence type="ECO:0000313" key="3">
    <source>
        <dbReference type="Proteomes" id="UP001165481"/>
    </source>
</evidence>
<dbReference type="PANTHER" id="PTHR46889:SF4">
    <property type="entry name" value="TRANSPOSASE INSO FOR INSERTION SEQUENCE ELEMENT IS911B-RELATED"/>
    <property type="match status" value="1"/>
</dbReference>
<dbReference type="PANTHER" id="PTHR46889">
    <property type="entry name" value="TRANSPOSASE INSF FOR INSERTION SEQUENCE IS3B-RELATED"/>
    <property type="match status" value="1"/>
</dbReference>
<name>A0ABT7IN87_9BURK</name>
<accession>A0ABT7IN87</accession>
<dbReference type="PROSITE" id="PS50994">
    <property type="entry name" value="INTEGRASE"/>
    <property type="match status" value="1"/>
</dbReference>
<dbReference type="NCBIfam" id="NF033516">
    <property type="entry name" value="transpos_IS3"/>
    <property type="match status" value="1"/>
</dbReference>
<keyword evidence="3" id="KW-1185">Reference proteome</keyword>
<sequence length="297" mass="33773">MKSAHRSGVPVARACEIAGASRSTFYRRIGNPGKRVLAAKALGDRIKELQKRHEGRYGVRRMTAALRMDGHKRKPGHNQVARVMKELGCQAVIRRKSTYRVSLRKGQLADGTVLENTLNRKFTQQEPGKVFVTDVTYIPTKTGWLYLSLVMDLCTREIVVCEMSPCQNMALAMQTLHSLKAVASGPAVLHSDQGGLYTSPMFRKQARDYGFKQSYSRKGNCWDNAVMEGWNGTLKTEWLYHPDKRFDKNLLTFNQARQEIEAYCAYYNEKRIQAKLSYRSPRQFREAVTGKTTPALN</sequence>
<dbReference type="Gene3D" id="3.30.420.10">
    <property type="entry name" value="Ribonuclease H-like superfamily/Ribonuclease H"/>
    <property type="match status" value="1"/>
</dbReference>
<evidence type="ECO:0000313" key="2">
    <source>
        <dbReference type="EMBL" id="MDL2058791.1"/>
    </source>
</evidence>
<protein>
    <submittedName>
        <fullName evidence="2">IS3 family transposase</fullName>
    </submittedName>
</protein>
<dbReference type="InterPro" id="IPR036397">
    <property type="entry name" value="RNaseH_sf"/>
</dbReference>
<dbReference type="InterPro" id="IPR012337">
    <property type="entry name" value="RNaseH-like_sf"/>
</dbReference>
<dbReference type="InterPro" id="IPR025948">
    <property type="entry name" value="HTH-like_dom"/>
</dbReference>
<feature type="domain" description="Integrase catalytic" evidence="1">
    <location>
        <begin position="123"/>
        <end position="289"/>
    </location>
</feature>
<reference evidence="2" key="1">
    <citation type="submission" date="2023-03" db="EMBL/GenBank/DDBJ databases">
        <title>Mesosutterella sp. nov. isolated from porcine feces.</title>
        <authorList>
            <person name="Yu S."/>
        </authorList>
    </citation>
    <scope>NUCLEOTIDE SEQUENCE</scope>
    <source>
        <strain evidence="2">AGMB02718</strain>
    </source>
</reference>
<proteinExistence type="predicted"/>
<organism evidence="2 3">
    <name type="scientific">Mesosutterella faecium</name>
    <dbReference type="NCBI Taxonomy" id="2925194"/>
    <lineage>
        <taxon>Bacteria</taxon>
        <taxon>Pseudomonadati</taxon>
        <taxon>Pseudomonadota</taxon>
        <taxon>Betaproteobacteria</taxon>
        <taxon>Burkholderiales</taxon>
        <taxon>Sutterellaceae</taxon>
        <taxon>Mesosutterella</taxon>
    </lineage>
</organism>
<comment type="caution">
    <text evidence="2">The sequence shown here is derived from an EMBL/GenBank/DDBJ whole genome shotgun (WGS) entry which is preliminary data.</text>
</comment>
<dbReference type="Pfam" id="PF00665">
    <property type="entry name" value="rve"/>
    <property type="match status" value="1"/>
</dbReference>
<evidence type="ECO:0000259" key="1">
    <source>
        <dbReference type="PROSITE" id="PS50994"/>
    </source>
</evidence>
<dbReference type="InterPro" id="IPR001584">
    <property type="entry name" value="Integrase_cat-core"/>
</dbReference>
<dbReference type="InterPro" id="IPR050900">
    <property type="entry name" value="Transposase_IS3/IS150/IS904"/>
</dbReference>
<gene>
    <name evidence="2" type="ORF">MUN46_002360</name>
</gene>
<dbReference type="Proteomes" id="UP001165481">
    <property type="component" value="Unassembled WGS sequence"/>
</dbReference>
<dbReference type="Pfam" id="PF13333">
    <property type="entry name" value="rve_2"/>
    <property type="match status" value="1"/>
</dbReference>
<dbReference type="EMBL" id="JAKZJU020000001">
    <property type="protein sequence ID" value="MDL2058791.1"/>
    <property type="molecule type" value="Genomic_DNA"/>
</dbReference>